<keyword evidence="1" id="KW-1133">Transmembrane helix</keyword>
<keyword evidence="4" id="KW-1185">Reference proteome</keyword>
<reference evidence="3 4" key="1">
    <citation type="submission" date="2014-04" db="EMBL/GenBank/DDBJ databases">
        <title>Evolutionary Origins and Diversification of the Mycorrhizal Mutualists.</title>
        <authorList>
            <consortium name="DOE Joint Genome Institute"/>
            <consortium name="Mycorrhizal Genomics Consortium"/>
            <person name="Kohler A."/>
            <person name="Kuo A."/>
            <person name="Nagy L.G."/>
            <person name="Floudas D."/>
            <person name="Copeland A."/>
            <person name="Barry K.W."/>
            <person name="Cichocki N."/>
            <person name="Veneault-Fourrey C."/>
            <person name="LaButti K."/>
            <person name="Lindquist E.A."/>
            <person name="Lipzen A."/>
            <person name="Lundell T."/>
            <person name="Morin E."/>
            <person name="Murat C."/>
            <person name="Riley R."/>
            <person name="Ohm R."/>
            <person name="Sun H."/>
            <person name="Tunlid A."/>
            <person name="Henrissat B."/>
            <person name="Grigoriev I.V."/>
            <person name="Hibbett D.S."/>
            <person name="Martin F."/>
        </authorList>
    </citation>
    <scope>NUCLEOTIDE SEQUENCE [LARGE SCALE GENOMIC DNA]</scope>
    <source>
        <strain evidence="3 4">FD-317 M1</strain>
    </source>
</reference>
<keyword evidence="1" id="KW-0812">Transmembrane</keyword>
<keyword evidence="1" id="KW-0472">Membrane</keyword>
<dbReference type="PANTHER" id="PTHR40465:SF1">
    <property type="entry name" value="DUF6534 DOMAIN-CONTAINING PROTEIN"/>
    <property type="match status" value="1"/>
</dbReference>
<feature type="transmembrane region" description="Helical" evidence="1">
    <location>
        <begin position="117"/>
        <end position="140"/>
    </location>
</feature>
<dbReference type="EMBL" id="KN834797">
    <property type="protein sequence ID" value="KIK56518.1"/>
    <property type="molecule type" value="Genomic_DNA"/>
</dbReference>
<sequence>MATSLNTVPLTGPLLVGIVLEWSLLGALTIQLYTFCVSSAQDKFRLKILVAFTWVWKFLISGWGDPQTFLIVPWQASVWLSGAFTADIIVAISMFLVLRSAQCDAFSIRTQAVIQRLIIRAIETGSITAIAALVVLALFLQFDTNYIYISVAFLLCNLYSNVILANLNGRKTLASGLDENSAVVSLKLSPCESCNRSSRSEADSGEVTFARPYITTEIDVGDEVTEHTNVDLD</sequence>
<protein>
    <recommendedName>
        <fullName evidence="2">DUF6534 domain-containing protein</fullName>
    </recommendedName>
</protein>
<dbReference type="AlphaFoldDB" id="A0A0D0CMS5"/>
<feature type="transmembrane region" description="Helical" evidence="1">
    <location>
        <begin position="146"/>
        <end position="167"/>
    </location>
</feature>
<gene>
    <name evidence="3" type="ORF">GYMLUDRAFT_263619</name>
</gene>
<dbReference type="OrthoDB" id="3223377at2759"/>
<dbReference type="PANTHER" id="PTHR40465">
    <property type="entry name" value="CHROMOSOME 1, WHOLE GENOME SHOTGUN SEQUENCE"/>
    <property type="match status" value="1"/>
</dbReference>
<feature type="transmembrane region" description="Helical" evidence="1">
    <location>
        <begin position="76"/>
        <end position="97"/>
    </location>
</feature>
<feature type="transmembrane region" description="Helical" evidence="1">
    <location>
        <begin position="46"/>
        <end position="64"/>
    </location>
</feature>
<evidence type="ECO:0000259" key="2">
    <source>
        <dbReference type="Pfam" id="PF20152"/>
    </source>
</evidence>
<accession>A0A0D0CMS5</accession>
<proteinExistence type="predicted"/>
<feature type="domain" description="DUF6534" evidence="2">
    <location>
        <begin position="84"/>
        <end position="171"/>
    </location>
</feature>
<dbReference type="Pfam" id="PF20152">
    <property type="entry name" value="DUF6534"/>
    <property type="match status" value="1"/>
</dbReference>
<dbReference type="Proteomes" id="UP000053593">
    <property type="component" value="Unassembled WGS sequence"/>
</dbReference>
<dbReference type="InterPro" id="IPR045339">
    <property type="entry name" value="DUF6534"/>
</dbReference>
<evidence type="ECO:0000313" key="3">
    <source>
        <dbReference type="EMBL" id="KIK56518.1"/>
    </source>
</evidence>
<evidence type="ECO:0000256" key="1">
    <source>
        <dbReference type="SAM" id="Phobius"/>
    </source>
</evidence>
<evidence type="ECO:0000313" key="4">
    <source>
        <dbReference type="Proteomes" id="UP000053593"/>
    </source>
</evidence>
<name>A0A0D0CMS5_9AGAR</name>
<feature type="transmembrane region" description="Helical" evidence="1">
    <location>
        <begin position="12"/>
        <end position="34"/>
    </location>
</feature>
<organism evidence="3 4">
    <name type="scientific">Collybiopsis luxurians FD-317 M1</name>
    <dbReference type="NCBI Taxonomy" id="944289"/>
    <lineage>
        <taxon>Eukaryota</taxon>
        <taxon>Fungi</taxon>
        <taxon>Dikarya</taxon>
        <taxon>Basidiomycota</taxon>
        <taxon>Agaricomycotina</taxon>
        <taxon>Agaricomycetes</taxon>
        <taxon>Agaricomycetidae</taxon>
        <taxon>Agaricales</taxon>
        <taxon>Marasmiineae</taxon>
        <taxon>Omphalotaceae</taxon>
        <taxon>Collybiopsis</taxon>
        <taxon>Collybiopsis luxurians</taxon>
    </lineage>
</organism>
<dbReference type="HOGENOM" id="CLU_1190031_0_0_1"/>